<comment type="caution">
    <text evidence="2">The sequence shown here is derived from an EMBL/GenBank/DDBJ whole genome shotgun (WGS) entry which is preliminary data.</text>
</comment>
<gene>
    <name evidence="2" type="ORF">GMPD_15500</name>
</gene>
<dbReference type="GO" id="GO:0003677">
    <property type="term" value="F:DNA binding"/>
    <property type="evidence" value="ECO:0007669"/>
    <property type="project" value="InterPro"/>
</dbReference>
<name>A0A6V8MUE3_9BACT</name>
<sequence length="150" mass="16399">MLMNGLIEAVGQIVAAHASKSPMTSEEIVAEIAKVHSTLSTLSDDSRPKTVALSAVPIRKAFKKSEVVCLLCGKAMKTLTRHLATTHAMKPKEYRNRFGIPHQQSLTAPNFSALRRDMALSRGLPDYLVKARAVRQENLSAKRTASMAKT</sequence>
<evidence type="ECO:0000313" key="3">
    <source>
        <dbReference type="Proteomes" id="UP000568888"/>
    </source>
</evidence>
<dbReference type="AlphaFoldDB" id="A0A6V8MUE3"/>
<accession>A0A6V8MUE3</accession>
<comment type="similarity">
    <text evidence="1">Belongs to the ros/MucR family.</text>
</comment>
<reference evidence="3" key="1">
    <citation type="submission" date="2020-06" db="EMBL/GenBank/DDBJ databases">
        <title>Draft genomic sequecing of Geomonas sp. Red736.</title>
        <authorList>
            <person name="Itoh H."/>
            <person name="Xu Z.X."/>
            <person name="Ushijima N."/>
            <person name="Masuda Y."/>
            <person name="Shiratori Y."/>
            <person name="Senoo K."/>
        </authorList>
    </citation>
    <scope>NUCLEOTIDE SEQUENCE [LARGE SCALE GENOMIC DNA]</scope>
    <source>
        <strain evidence="3">Red736</strain>
    </source>
</reference>
<dbReference type="GO" id="GO:0006355">
    <property type="term" value="P:regulation of DNA-templated transcription"/>
    <property type="evidence" value="ECO:0007669"/>
    <property type="project" value="InterPro"/>
</dbReference>
<evidence type="ECO:0000313" key="2">
    <source>
        <dbReference type="EMBL" id="GFO63631.1"/>
    </source>
</evidence>
<dbReference type="GO" id="GO:0008270">
    <property type="term" value="F:zinc ion binding"/>
    <property type="evidence" value="ECO:0007669"/>
    <property type="project" value="InterPro"/>
</dbReference>
<proteinExistence type="inferred from homology"/>
<dbReference type="Gene3D" id="1.10.10.1550">
    <property type="entry name" value="ROS/MUCR transcriptional regulator protein"/>
    <property type="match status" value="1"/>
</dbReference>
<dbReference type="EMBL" id="BLXY01000002">
    <property type="protein sequence ID" value="GFO63631.1"/>
    <property type="molecule type" value="Genomic_DNA"/>
</dbReference>
<protein>
    <submittedName>
        <fullName evidence="2">MucR family transcriptional regulator</fullName>
    </submittedName>
</protein>
<dbReference type="Proteomes" id="UP000568888">
    <property type="component" value="Unassembled WGS sequence"/>
</dbReference>
<dbReference type="InterPro" id="IPR041920">
    <property type="entry name" value="ROS/MUCR_sf"/>
</dbReference>
<dbReference type="Pfam" id="PF05443">
    <property type="entry name" value="ROS_MUCR"/>
    <property type="match status" value="1"/>
</dbReference>
<organism evidence="2 3">
    <name type="scientific">Geomonas paludis</name>
    <dbReference type="NCBI Taxonomy" id="2740185"/>
    <lineage>
        <taxon>Bacteria</taxon>
        <taxon>Pseudomonadati</taxon>
        <taxon>Thermodesulfobacteriota</taxon>
        <taxon>Desulfuromonadia</taxon>
        <taxon>Geobacterales</taxon>
        <taxon>Geobacteraceae</taxon>
        <taxon>Geomonas</taxon>
    </lineage>
</organism>
<dbReference type="InterPro" id="IPR008807">
    <property type="entry name" value="ROS_MUCR"/>
</dbReference>
<evidence type="ECO:0000256" key="1">
    <source>
        <dbReference type="ARBA" id="ARBA00007031"/>
    </source>
</evidence>